<sequence>MKKIALGAGIAALVLGAGFVGYSFRTPVNKDVIAENKASQAAVEIEKSQSAKPVEEHFIEIIKDNKKVPLTHSWVWGKSSFESLVFKPDLKGAIVPGELEIRSAVQTGEVQVIARFSKFAIQLPVELSVNSNCFDEDVGIVKGCYVQAAQHDFDGDGNPELVFVLGGSEYGIDVNVIKYHPPGSVADEGRQENWTLLGRFYGQFKVQLSDNSVILPVGSQGLFDEMTLVKGKFIQTNLQN</sequence>
<dbReference type="AlphaFoldDB" id="A0A923KTT7"/>
<name>A0A923KTT7_9BURK</name>
<evidence type="ECO:0008006" key="3">
    <source>
        <dbReference type="Google" id="ProtNLM"/>
    </source>
</evidence>
<comment type="caution">
    <text evidence="1">The sequence shown here is derived from an EMBL/GenBank/DDBJ whole genome shotgun (WGS) entry which is preliminary data.</text>
</comment>
<gene>
    <name evidence="1" type="ORF">H8K36_09305</name>
</gene>
<organism evidence="1 2">
    <name type="scientific">Undibacterium nitidum</name>
    <dbReference type="NCBI Taxonomy" id="2762298"/>
    <lineage>
        <taxon>Bacteria</taxon>
        <taxon>Pseudomonadati</taxon>
        <taxon>Pseudomonadota</taxon>
        <taxon>Betaproteobacteria</taxon>
        <taxon>Burkholderiales</taxon>
        <taxon>Oxalobacteraceae</taxon>
        <taxon>Undibacterium</taxon>
    </lineage>
</organism>
<dbReference type="Proteomes" id="UP000627446">
    <property type="component" value="Unassembled WGS sequence"/>
</dbReference>
<dbReference type="RefSeq" id="WP_186915935.1">
    <property type="nucleotide sequence ID" value="NZ_JACOFZ010000002.1"/>
</dbReference>
<evidence type="ECO:0000313" key="1">
    <source>
        <dbReference type="EMBL" id="MBC3881567.1"/>
    </source>
</evidence>
<accession>A0A923KTT7</accession>
<evidence type="ECO:0000313" key="2">
    <source>
        <dbReference type="Proteomes" id="UP000627446"/>
    </source>
</evidence>
<reference evidence="1" key="1">
    <citation type="submission" date="2020-08" db="EMBL/GenBank/DDBJ databases">
        <title>Novel species isolated from subtropical streams in China.</title>
        <authorList>
            <person name="Lu H."/>
        </authorList>
    </citation>
    <scope>NUCLEOTIDE SEQUENCE</scope>
    <source>
        <strain evidence="1">LX22W</strain>
    </source>
</reference>
<proteinExistence type="predicted"/>
<dbReference type="EMBL" id="JACOFZ010000002">
    <property type="protein sequence ID" value="MBC3881567.1"/>
    <property type="molecule type" value="Genomic_DNA"/>
</dbReference>
<protein>
    <recommendedName>
        <fullName evidence="3">VCBS repeat-containing protein</fullName>
    </recommendedName>
</protein>
<keyword evidence="2" id="KW-1185">Reference proteome</keyword>